<dbReference type="SUPFAM" id="SSF52172">
    <property type="entry name" value="CheY-like"/>
    <property type="match status" value="1"/>
</dbReference>
<gene>
    <name evidence="5" type="ORF">U1T56_12355</name>
</gene>
<proteinExistence type="predicted"/>
<dbReference type="Gene3D" id="3.40.50.2300">
    <property type="match status" value="1"/>
</dbReference>
<dbReference type="InterPro" id="IPR011006">
    <property type="entry name" value="CheY-like_superfamily"/>
</dbReference>
<dbReference type="CDD" id="cd17546">
    <property type="entry name" value="REC_hyHK_CKI1_RcsC-like"/>
    <property type="match status" value="1"/>
</dbReference>
<evidence type="ECO:0000259" key="4">
    <source>
        <dbReference type="PROSITE" id="PS50110"/>
    </source>
</evidence>
<evidence type="ECO:0000313" key="6">
    <source>
        <dbReference type="Proteomes" id="UP001375743"/>
    </source>
</evidence>
<feature type="modified residue" description="4-aspartylphosphate" evidence="3">
    <location>
        <position position="65"/>
    </location>
</feature>
<sequence>MADPKRLLTRDGRKPLVLLVEDHRVNQALGRALLEHLGCEVDVAHDGAEAMSILHDRSYDLVLMDIVMPVMDGSEATRRLRAAGVTVPILALTATPDDRSSLLKLGFTACLPKPVSASDLRAAISQALGATACR</sequence>
<keyword evidence="1 3" id="KW-0597">Phosphoprotein</keyword>
<feature type="domain" description="Response regulatory" evidence="4">
    <location>
        <begin position="16"/>
        <end position="128"/>
    </location>
</feature>
<evidence type="ECO:0000256" key="3">
    <source>
        <dbReference type="PROSITE-ProRule" id="PRU00169"/>
    </source>
</evidence>
<keyword evidence="6" id="KW-1185">Reference proteome</keyword>
<dbReference type="InterPro" id="IPR001789">
    <property type="entry name" value="Sig_transdc_resp-reg_receiver"/>
</dbReference>
<organism evidence="5 6">
    <name type="scientific">Benzoatithermus flavus</name>
    <dbReference type="NCBI Taxonomy" id="3108223"/>
    <lineage>
        <taxon>Bacteria</taxon>
        <taxon>Pseudomonadati</taxon>
        <taxon>Pseudomonadota</taxon>
        <taxon>Alphaproteobacteria</taxon>
        <taxon>Geminicoccales</taxon>
        <taxon>Geminicoccaceae</taxon>
        <taxon>Benzoatithermus</taxon>
    </lineage>
</organism>
<dbReference type="PANTHER" id="PTHR45339">
    <property type="entry name" value="HYBRID SIGNAL TRANSDUCTION HISTIDINE KINASE J"/>
    <property type="match status" value="1"/>
</dbReference>
<name>A0ABU8XRV3_9PROT</name>
<dbReference type="Proteomes" id="UP001375743">
    <property type="component" value="Unassembled WGS sequence"/>
</dbReference>
<reference evidence="5 6" key="1">
    <citation type="submission" date="2024-01" db="EMBL/GenBank/DDBJ databases">
        <title>Multi-omics insights into the function and evolution of sodium benzoate biodegradation pathways in Benzoatithermus flavus gen. nov., sp. nov. from hot spring.</title>
        <authorList>
            <person name="Hu C.-J."/>
            <person name="Li W.-J."/>
        </authorList>
    </citation>
    <scope>NUCLEOTIDE SEQUENCE [LARGE SCALE GENOMIC DNA]</scope>
    <source>
        <strain evidence="5 6">SYSU G07066</strain>
    </source>
</reference>
<dbReference type="Pfam" id="PF00072">
    <property type="entry name" value="Response_reg"/>
    <property type="match status" value="1"/>
</dbReference>
<keyword evidence="2" id="KW-0902">Two-component regulatory system</keyword>
<protein>
    <submittedName>
        <fullName evidence="5">Response regulator</fullName>
    </submittedName>
</protein>
<dbReference type="RefSeq" id="WP_418159797.1">
    <property type="nucleotide sequence ID" value="NZ_JBBLZC010000011.1"/>
</dbReference>
<accession>A0ABU8XRV3</accession>
<dbReference type="SMART" id="SM00448">
    <property type="entry name" value="REC"/>
    <property type="match status" value="1"/>
</dbReference>
<comment type="caution">
    <text evidence="5">The sequence shown here is derived from an EMBL/GenBank/DDBJ whole genome shotgun (WGS) entry which is preliminary data.</text>
</comment>
<dbReference type="EMBL" id="JBBLZC010000011">
    <property type="protein sequence ID" value="MEK0083946.1"/>
    <property type="molecule type" value="Genomic_DNA"/>
</dbReference>
<dbReference type="PANTHER" id="PTHR45339:SF1">
    <property type="entry name" value="HYBRID SIGNAL TRANSDUCTION HISTIDINE KINASE J"/>
    <property type="match status" value="1"/>
</dbReference>
<evidence type="ECO:0000313" key="5">
    <source>
        <dbReference type="EMBL" id="MEK0083946.1"/>
    </source>
</evidence>
<evidence type="ECO:0000256" key="1">
    <source>
        <dbReference type="ARBA" id="ARBA00022553"/>
    </source>
</evidence>
<dbReference type="PROSITE" id="PS50110">
    <property type="entry name" value="RESPONSE_REGULATORY"/>
    <property type="match status" value="1"/>
</dbReference>
<evidence type="ECO:0000256" key="2">
    <source>
        <dbReference type="ARBA" id="ARBA00023012"/>
    </source>
</evidence>